<keyword evidence="2" id="KW-1185">Reference proteome</keyword>
<keyword evidence="1" id="KW-0645">Protease</keyword>
<dbReference type="InterPro" id="IPR034122">
    <property type="entry name" value="Retropepsin-like_bacterial"/>
</dbReference>
<dbReference type="InterPro" id="IPR021109">
    <property type="entry name" value="Peptidase_aspartic_dom_sf"/>
</dbReference>
<dbReference type="OrthoDB" id="185963at2"/>
<dbReference type="SUPFAM" id="SSF50630">
    <property type="entry name" value="Acid proteases"/>
    <property type="match status" value="1"/>
</dbReference>
<name>A0A545U0M4_9GAMM</name>
<dbReference type="Pfam" id="PF13975">
    <property type="entry name" value="gag-asp_proteas"/>
    <property type="match status" value="1"/>
</dbReference>
<protein>
    <submittedName>
        <fullName evidence="1">TIGR02281 family clan AA aspartic protease</fullName>
        <ecNumber evidence="1">3.4.23.-</ecNumber>
    </submittedName>
</protein>
<gene>
    <name evidence="1" type="ORF">FLL46_23680</name>
</gene>
<dbReference type="GO" id="GO:0006508">
    <property type="term" value="P:proteolysis"/>
    <property type="evidence" value="ECO:0007669"/>
    <property type="project" value="UniProtKB-KW"/>
</dbReference>
<dbReference type="InterPro" id="IPR011969">
    <property type="entry name" value="Clan_AA_Asp_peptidase_C"/>
</dbReference>
<proteinExistence type="predicted"/>
<sequence>MIMIAWIIAIALLTTIFGSWEDKQINPNSAPDTYQTQNGVEVTLQRNRYGHYLVSGTVNHQDAIFMLDTGATLVAIPGEIQQELGLISGQSHYTHTANGTAKAYYTVIDRLTIGDIVIRDVKASIVPNMEGRQILLGMSVLKELEFTQKGKQLTLRQVY</sequence>
<dbReference type="GO" id="GO:0008233">
    <property type="term" value="F:peptidase activity"/>
    <property type="evidence" value="ECO:0007669"/>
    <property type="project" value="UniProtKB-KW"/>
</dbReference>
<dbReference type="EMBL" id="VIKS01000015">
    <property type="protein sequence ID" value="TQV83015.1"/>
    <property type="molecule type" value="Genomic_DNA"/>
</dbReference>
<dbReference type="NCBIfam" id="TIGR02281">
    <property type="entry name" value="clan_AA_DTGA"/>
    <property type="match status" value="1"/>
</dbReference>
<evidence type="ECO:0000313" key="1">
    <source>
        <dbReference type="EMBL" id="TQV83015.1"/>
    </source>
</evidence>
<accession>A0A545U0M4</accession>
<dbReference type="AlphaFoldDB" id="A0A545U0M4"/>
<dbReference type="CDD" id="cd05483">
    <property type="entry name" value="retropepsin_like_bacteria"/>
    <property type="match status" value="1"/>
</dbReference>
<reference evidence="1 2" key="1">
    <citation type="submission" date="2019-07" db="EMBL/GenBank/DDBJ databases">
        <title>Draft genome for Aliikangiella sp. M105.</title>
        <authorList>
            <person name="Wang G."/>
        </authorList>
    </citation>
    <scope>NUCLEOTIDE SEQUENCE [LARGE SCALE GENOMIC DNA]</scope>
    <source>
        <strain evidence="1 2">M105</strain>
    </source>
</reference>
<evidence type="ECO:0000313" key="2">
    <source>
        <dbReference type="Proteomes" id="UP000315439"/>
    </source>
</evidence>
<dbReference type="Proteomes" id="UP000315439">
    <property type="component" value="Unassembled WGS sequence"/>
</dbReference>
<organism evidence="1 2">
    <name type="scientific">Aliikangiella coralliicola</name>
    <dbReference type="NCBI Taxonomy" id="2592383"/>
    <lineage>
        <taxon>Bacteria</taxon>
        <taxon>Pseudomonadati</taxon>
        <taxon>Pseudomonadota</taxon>
        <taxon>Gammaproteobacteria</taxon>
        <taxon>Oceanospirillales</taxon>
        <taxon>Pleioneaceae</taxon>
        <taxon>Aliikangiella</taxon>
    </lineage>
</organism>
<comment type="caution">
    <text evidence="1">The sequence shown here is derived from an EMBL/GenBank/DDBJ whole genome shotgun (WGS) entry which is preliminary data.</text>
</comment>
<keyword evidence="1" id="KW-0378">Hydrolase</keyword>
<dbReference type="EC" id="3.4.23.-" evidence="1"/>
<dbReference type="Gene3D" id="2.40.70.10">
    <property type="entry name" value="Acid Proteases"/>
    <property type="match status" value="1"/>
</dbReference>